<protein>
    <submittedName>
        <fullName evidence="1">Transcriptional regulator</fullName>
    </submittedName>
</protein>
<proteinExistence type="predicted"/>
<dbReference type="Proteomes" id="UP001228113">
    <property type="component" value="Chromosome"/>
</dbReference>
<evidence type="ECO:0000313" key="1">
    <source>
        <dbReference type="EMBL" id="BDU75518.1"/>
    </source>
</evidence>
<dbReference type="InterPro" id="IPR006513">
    <property type="entry name" value="YtfJ_HI0045"/>
</dbReference>
<dbReference type="RefSeq" id="WP_243335519.1">
    <property type="nucleotide sequence ID" value="NZ_AP027081.1"/>
</dbReference>
<dbReference type="AlphaFoldDB" id="A0AA48KEJ5"/>
<reference evidence="1" key="1">
    <citation type="journal article" date="2023" name="Int. J. Syst. Evol. Microbiol.">
        <title>Mesoterricola silvestris gen. nov., sp. nov., Mesoterricola sediminis sp. nov., Geothrix oryzae sp. nov., Geothrix edaphica sp. nov., Geothrix rubra sp. nov., and Geothrix limicola sp. nov., six novel members of Acidobacteriota isolated from soils.</title>
        <authorList>
            <person name="Itoh H."/>
            <person name="Sugisawa Y."/>
            <person name="Mise K."/>
            <person name="Xu Z."/>
            <person name="Kuniyasu M."/>
            <person name="Ushijima N."/>
            <person name="Kawano K."/>
            <person name="Kobayashi E."/>
            <person name="Shiratori Y."/>
            <person name="Masuda Y."/>
            <person name="Senoo K."/>
        </authorList>
    </citation>
    <scope>NUCLEOTIDE SEQUENCE</scope>
    <source>
        <strain evidence="1">W786</strain>
    </source>
</reference>
<dbReference type="EMBL" id="AP027081">
    <property type="protein sequence ID" value="BDU75518.1"/>
    <property type="molecule type" value="Genomic_DNA"/>
</dbReference>
<evidence type="ECO:0000313" key="2">
    <source>
        <dbReference type="Proteomes" id="UP001228113"/>
    </source>
</evidence>
<name>A0AA48KEJ5_9BACT</name>
<dbReference type="KEGG" id="msea:METESE_04760"/>
<accession>A0AA48KEJ5</accession>
<organism evidence="1 2">
    <name type="scientific">Mesoterricola sediminis</name>
    <dbReference type="NCBI Taxonomy" id="2927980"/>
    <lineage>
        <taxon>Bacteria</taxon>
        <taxon>Pseudomonadati</taxon>
        <taxon>Acidobacteriota</taxon>
        <taxon>Holophagae</taxon>
        <taxon>Holophagales</taxon>
        <taxon>Holophagaceae</taxon>
        <taxon>Mesoterricola</taxon>
    </lineage>
</organism>
<dbReference type="Pfam" id="PF09695">
    <property type="entry name" value="YtfJ_HI0045"/>
    <property type="match status" value="1"/>
</dbReference>
<keyword evidence="2" id="KW-1185">Reference proteome</keyword>
<gene>
    <name evidence="1" type="primary">ytfJ</name>
    <name evidence="1" type="ORF">METESE_04760</name>
</gene>
<sequence>MKAVPALLALCLALPAPGVEVGRRLPEARVAARGLLVPRTRVEGGRMVLDGKEIAYRPWSSAEGSGRVRTFYHLAARMGVDDINKAYIDALIAAKLPELLPDGAYKTVTILDLSQANFVTRGIGAGRLEKSQRETPYALFVADASGAARAAWGLKPGESAVIVLDRDDTVLFFKEGRLTADEIARAVGLIQARLRP</sequence>